<feature type="domain" description="NAD(P)-binding" evidence="1">
    <location>
        <begin position="7"/>
        <end position="100"/>
    </location>
</feature>
<dbReference type="Gene3D" id="3.40.50.720">
    <property type="entry name" value="NAD(P)-binding Rossmann-like Domain"/>
    <property type="match status" value="1"/>
</dbReference>
<dbReference type="InterPro" id="IPR051604">
    <property type="entry name" value="Ergot_Alk_Oxidoreductase"/>
</dbReference>
<dbReference type="Proteomes" id="UP000272729">
    <property type="component" value="Unassembled WGS sequence"/>
</dbReference>
<name>A0A495X2K4_9PSEU</name>
<accession>A0A495X2K4</accession>
<dbReference type="PANTHER" id="PTHR43162">
    <property type="match status" value="1"/>
</dbReference>
<sequence>MTVLVTGATGTVGRHLVHQLLAEGHQVRALTRDPERADLPEGVEVVRGDTTDAESLRAAFTGVTAAHLINFGHTYRPLTNGAAIAALAEQAGVRRVTMLGGWEEGTLEPAVRASTLEWTQLRPGEFMANTLDDWGPPLRAEGVVREPHGDRPSAPVHEADIAAVAATALTRDGHHGRTYPLTGPEVITPRDKVRHLAEATGRDLVFEELTPDQARALWTEQPPALRIFRIAPGGPAEKAAFVVDLYGQIPDAGRTTTDTVERVTGRPARTFAQWAVEHADAFRPTS</sequence>
<gene>
    <name evidence="2" type="ORF">DFJ66_0589</name>
</gene>
<dbReference type="RefSeq" id="WP_121217690.1">
    <property type="nucleotide sequence ID" value="NZ_JBIUBA010000009.1"/>
</dbReference>
<evidence type="ECO:0000313" key="2">
    <source>
        <dbReference type="EMBL" id="RKT67414.1"/>
    </source>
</evidence>
<dbReference type="EMBL" id="RBXR01000001">
    <property type="protein sequence ID" value="RKT67414.1"/>
    <property type="molecule type" value="Genomic_DNA"/>
</dbReference>
<dbReference type="PANTHER" id="PTHR43162:SF1">
    <property type="entry name" value="PRESTALK A DIFFERENTIATION PROTEIN A"/>
    <property type="match status" value="1"/>
</dbReference>
<keyword evidence="3" id="KW-1185">Reference proteome</keyword>
<evidence type="ECO:0000259" key="1">
    <source>
        <dbReference type="Pfam" id="PF13460"/>
    </source>
</evidence>
<comment type="caution">
    <text evidence="2">The sequence shown here is derived from an EMBL/GenBank/DDBJ whole genome shotgun (WGS) entry which is preliminary data.</text>
</comment>
<dbReference type="SUPFAM" id="SSF51735">
    <property type="entry name" value="NAD(P)-binding Rossmann-fold domains"/>
    <property type="match status" value="1"/>
</dbReference>
<dbReference type="AlphaFoldDB" id="A0A495X2K4"/>
<dbReference type="Gene3D" id="3.90.25.10">
    <property type="entry name" value="UDP-galactose 4-epimerase, domain 1"/>
    <property type="match status" value="1"/>
</dbReference>
<dbReference type="InterPro" id="IPR016040">
    <property type="entry name" value="NAD(P)-bd_dom"/>
</dbReference>
<reference evidence="2 3" key="1">
    <citation type="submission" date="2018-10" db="EMBL/GenBank/DDBJ databases">
        <title>Sequencing the genomes of 1000 actinobacteria strains.</title>
        <authorList>
            <person name="Klenk H.-P."/>
        </authorList>
    </citation>
    <scope>NUCLEOTIDE SEQUENCE [LARGE SCALE GENOMIC DNA]</scope>
    <source>
        <strain evidence="2 3">DSM 43911</strain>
    </source>
</reference>
<evidence type="ECO:0000313" key="3">
    <source>
        <dbReference type="Proteomes" id="UP000272729"/>
    </source>
</evidence>
<protein>
    <submittedName>
        <fullName evidence="2">Uncharacterized protein YbjT (DUF2867 family)</fullName>
    </submittedName>
</protein>
<dbReference type="InterPro" id="IPR036291">
    <property type="entry name" value="NAD(P)-bd_dom_sf"/>
</dbReference>
<organism evidence="2 3">
    <name type="scientific">Saccharothrix variisporea</name>
    <dbReference type="NCBI Taxonomy" id="543527"/>
    <lineage>
        <taxon>Bacteria</taxon>
        <taxon>Bacillati</taxon>
        <taxon>Actinomycetota</taxon>
        <taxon>Actinomycetes</taxon>
        <taxon>Pseudonocardiales</taxon>
        <taxon>Pseudonocardiaceae</taxon>
        <taxon>Saccharothrix</taxon>
    </lineage>
</organism>
<proteinExistence type="predicted"/>
<dbReference type="Pfam" id="PF13460">
    <property type="entry name" value="NAD_binding_10"/>
    <property type="match status" value="1"/>
</dbReference>
<dbReference type="OrthoDB" id="3207931at2"/>